<proteinExistence type="predicted"/>
<dbReference type="Pfam" id="PF13041">
    <property type="entry name" value="PPR_2"/>
    <property type="match status" value="3"/>
</dbReference>
<dbReference type="FunCoup" id="A0A1U8A219">
    <property type="interactions" value="196"/>
</dbReference>
<dbReference type="FunFam" id="1.25.40.10:FF:000442">
    <property type="entry name" value="Pentatricopeptide repeat-containing protein At3g49710"/>
    <property type="match status" value="1"/>
</dbReference>
<dbReference type="RefSeq" id="XP_010255696.1">
    <property type="nucleotide sequence ID" value="XM_010257394.2"/>
</dbReference>
<dbReference type="Proteomes" id="UP000189703">
    <property type="component" value="Unplaced"/>
</dbReference>
<name>A0A1U8A219_NELNU</name>
<dbReference type="PANTHER" id="PTHR47926">
    <property type="entry name" value="PENTATRICOPEPTIDE REPEAT-CONTAINING PROTEIN"/>
    <property type="match status" value="1"/>
</dbReference>
<dbReference type="Pfam" id="PF01535">
    <property type="entry name" value="PPR"/>
    <property type="match status" value="7"/>
</dbReference>
<reference evidence="2" key="1">
    <citation type="submission" date="2025-08" db="UniProtKB">
        <authorList>
            <consortium name="RefSeq"/>
        </authorList>
    </citation>
    <scope>IDENTIFICATION</scope>
</reference>
<dbReference type="FunFam" id="1.25.40.10:FF:000090">
    <property type="entry name" value="Pentatricopeptide repeat-containing protein, chloroplastic"/>
    <property type="match status" value="1"/>
</dbReference>
<dbReference type="OrthoDB" id="198885at2759"/>
<dbReference type="AlphaFoldDB" id="A0A1U8A219"/>
<protein>
    <submittedName>
        <fullName evidence="2">Pentatricopeptide repeat-containing protein At3g18840</fullName>
    </submittedName>
</protein>
<dbReference type="InterPro" id="IPR046960">
    <property type="entry name" value="PPR_At4g14850-like_plant"/>
</dbReference>
<evidence type="ECO:0000313" key="2">
    <source>
        <dbReference type="RefSeq" id="XP_010255696.1"/>
    </source>
</evidence>
<gene>
    <name evidence="2" type="primary">LOC104596318</name>
</gene>
<evidence type="ECO:0000313" key="1">
    <source>
        <dbReference type="Proteomes" id="UP000189703"/>
    </source>
</evidence>
<dbReference type="SUPFAM" id="SSF48452">
    <property type="entry name" value="TPR-like"/>
    <property type="match status" value="1"/>
</dbReference>
<dbReference type="KEGG" id="nnu:104596318"/>
<dbReference type="eggNOG" id="KOG4197">
    <property type="taxonomic scope" value="Eukaryota"/>
</dbReference>
<dbReference type="GO" id="GO:0009451">
    <property type="term" value="P:RNA modification"/>
    <property type="evidence" value="ECO:0007669"/>
    <property type="project" value="InterPro"/>
</dbReference>
<dbReference type="Pfam" id="PF20431">
    <property type="entry name" value="E_motif"/>
    <property type="match status" value="1"/>
</dbReference>
<dbReference type="InterPro" id="IPR011990">
    <property type="entry name" value="TPR-like_helical_dom_sf"/>
</dbReference>
<accession>A0A1U8A219</accession>
<keyword evidence="1" id="KW-1185">Reference proteome</keyword>
<organism evidence="1 2">
    <name type="scientific">Nelumbo nucifera</name>
    <name type="common">Sacred lotus</name>
    <dbReference type="NCBI Taxonomy" id="4432"/>
    <lineage>
        <taxon>Eukaryota</taxon>
        <taxon>Viridiplantae</taxon>
        <taxon>Streptophyta</taxon>
        <taxon>Embryophyta</taxon>
        <taxon>Tracheophyta</taxon>
        <taxon>Spermatophyta</taxon>
        <taxon>Magnoliopsida</taxon>
        <taxon>Proteales</taxon>
        <taxon>Nelumbonaceae</taxon>
        <taxon>Nelumbo</taxon>
    </lineage>
</organism>
<dbReference type="Gene3D" id="1.25.40.10">
    <property type="entry name" value="Tetratricopeptide repeat domain"/>
    <property type="match status" value="5"/>
</dbReference>
<dbReference type="GeneID" id="104596318"/>
<dbReference type="NCBIfam" id="TIGR00756">
    <property type="entry name" value="PPR"/>
    <property type="match status" value="6"/>
</dbReference>
<dbReference type="OMA" id="FWRNPEL"/>
<dbReference type="GO" id="GO:0003723">
    <property type="term" value="F:RNA binding"/>
    <property type="evidence" value="ECO:0007669"/>
    <property type="project" value="InterPro"/>
</dbReference>
<dbReference type="InterPro" id="IPR002885">
    <property type="entry name" value="PPR_rpt"/>
</dbReference>
<dbReference type="PANTHER" id="PTHR47926:SF387">
    <property type="entry name" value="PENTATRICOPEPTIDE REPEAT-CONTAINING PROTEIN"/>
    <property type="match status" value="1"/>
</dbReference>
<dbReference type="PROSITE" id="PS51375">
    <property type="entry name" value="PPR"/>
    <property type="match status" value="6"/>
</dbReference>
<dbReference type="InterPro" id="IPR046848">
    <property type="entry name" value="E_motif"/>
</dbReference>
<dbReference type="SUPFAM" id="SSF81901">
    <property type="entry name" value="HCP-like"/>
    <property type="match status" value="1"/>
</dbReference>
<sequence length="675" mass="75408">MKPLEAALRRHAQLIKNGLPPPVFIYNQLIQFYSKVDRLKEARHVFDAMPERNVFTWNAIIYAYIKNQDLRQARALFDSAPHKDSVTYNSMISGYVSVNGFESQALELFSEMQAQQFRIDEFTLTTMLNLSAKLVAPLYGSQLHAYMVKTANDFSGFAVSSLIDMYSKCGCFFEACQLFNGCGVLDLVSKNAMVAACCREGDMEMAIDLFRKAPELNDAVSWNTLISGYAQNGYGKEALELFVQMQENGISWNEHTFASVLSACSSLRSLRNGKEVHAWVLKAGLSSNPFINTGIVDVYCKCGNTEYAESVHVTGSENAYTTTSLIVGHSSLGNMVDARRHFDTLAEKNSVVWTALFSGYLKCRQCEAVLQLFREFKEKEIVVPDALILVNVISACAIQASLDPGKQVHGYILRTGIQMEEKLSSALVDMYAKCGQIEYAEHIFLKVSSRDRVLYNALLAGYAHHGCEGKTIQLFREMLQRGITPDAVTFIGLLSACRHAGSVEAGEKYFSCMTDDFALSPEIDHYSCMIDLYGRANQLDKAMTLMKKIPVEPDAVIWGTFLSACRMNGNTVLAREAEDELLRIEADNGARYVQLANAYAAEGKWSEMGRIRKMMKTREVKKLAGCSWVYVGNRVHIFTSGNTSHSEAEAIYSMLSYLDAELNQLNTNKGLRKFL</sequence>